<feature type="non-terminal residue" evidence="1">
    <location>
        <position position="1"/>
    </location>
</feature>
<gene>
    <name evidence="1" type="ORF">ADUPG1_011599</name>
</gene>
<name>A0ABQ5JYR4_9EUKA</name>
<protein>
    <submittedName>
        <fullName evidence="1">Uncharacterized protein</fullName>
    </submittedName>
</protein>
<dbReference type="Proteomes" id="UP001057375">
    <property type="component" value="Unassembled WGS sequence"/>
</dbReference>
<evidence type="ECO:0000313" key="1">
    <source>
        <dbReference type="EMBL" id="GKT19917.1"/>
    </source>
</evidence>
<comment type="caution">
    <text evidence="1">The sequence shown here is derived from an EMBL/GenBank/DDBJ whole genome shotgun (WGS) entry which is preliminary data.</text>
</comment>
<proteinExistence type="predicted"/>
<reference evidence="1" key="1">
    <citation type="submission" date="2022-03" db="EMBL/GenBank/DDBJ databases">
        <title>Draft genome sequence of Aduncisulcus paluster, a free-living microaerophilic Fornicata.</title>
        <authorList>
            <person name="Yuyama I."/>
            <person name="Kume K."/>
            <person name="Tamura T."/>
            <person name="Inagaki Y."/>
            <person name="Hashimoto T."/>
        </authorList>
    </citation>
    <scope>NUCLEOTIDE SEQUENCE</scope>
    <source>
        <strain evidence="1">NY0171</strain>
    </source>
</reference>
<sequence>LRPDILVDIADPVHIEVTVTYEDADLSQLEKVTLHKKTKYASLSNVIVMAFGHAGIYLPSVIEEIKDLLPFSDRQAFRIADDGARIAMKESCRILRKRFSQSQHL</sequence>
<accession>A0ABQ5JYR4</accession>
<dbReference type="EMBL" id="BQXS01012119">
    <property type="protein sequence ID" value="GKT19917.1"/>
    <property type="molecule type" value="Genomic_DNA"/>
</dbReference>
<evidence type="ECO:0000313" key="2">
    <source>
        <dbReference type="Proteomes" id="UP001057375"/>
    </source>
</evidence>
<keyword evidence="2" id="KW-1185">Reference proteome</keyword>
<organism evidence="1 2">
    <name type="scientific">Aduncisulcus paluster</name>
    <dbReference type="NCBI Taxonomy" id="2918883"/>
    <lineage>
        <taxon>Eukaryota</taxon>
        <taxon>Metamonada</taxon>
        <taxon>Carpediemonas-like organisms</taxon>
        <taxon>Aduncisulcus</taxon>
    </lineage>
</organism>